<dbReference type="GO" id="GO:0009401">
    <property type="term" value="P:phosphoenolpyruvate-dependent sugar phosphotransferase system"/>
    <property type="evidence" value="ECO:0007669"/>
    <property type="project" value="UniProtKB-KW"/>
</dbReference>
<dbReference type="Pfam" id="PF02255">
    <property type="entry name" value="PTS_IIA"/>
    <property type="match status" value="1"/>
</dbReference>
<dbReference type="AlphaFoldDB" id="A0A0J8G5C9"/>
<evidence type="ECO:0000256" key="2">
    <source>
        <dbReference type="ARBA" id="ARBA00022597"/>
    </source>
</evidence>
<dbReference type="GO" id="GO:0046872">
    <property type="term" value="F:metal ion binding"/>
    <property type="evidence" value="ECO:0007669"/>
    <property type="project" value="UniProtKB-KW"/>
</dbReference>
<keyword evidence="6" id="KW-0479">Metal-binding</keyword>
<reference evidence="8 9" key="1">
    <citation type="journal article" date="2015" name="Genome Biol. Evol.">
        <title>Comparative Genomics of Listeria Sensu Lato: Genus-Wide Differences in Evolutionary Dynamics and the Progressive Gain of Complex, Potentially Pathogenicity-Related Traits through Lateral Gene Transfer.</title>
        <authorList>
            <person name="Chiara M."/>
            <person name="Caruso M."/>
            <person name="D'Erchia A.M."/>
            <person name="Manzari C."/>
            <person name="Fraccalvieri R."/>
            <person name="Goffredo E."/>
            <person name="Latorre L."/>
            <person name="Miccolupo A."/>
            <person name="Padalino I."/>
            <person name="Santagada G."/>
            <person name="Chiocco D."/>
            <person name="Pesole G."/>
            <person name="Horner D.S."/>
            <person name="Parisi A."/>
        </authorList>
    </citation>
    <scope>NUCLEOTIDE SEQUENCE [LARGE SCALE GENOMIC DNA]</scope>
    <source>
        <strain evidence="8 9">1991</strain>
    </source>
</reference>
<comment type="caution">
    <text evidence="8">The sequence shown here is derived from an EMBL/GenBank/DDBJ whole genome shotgun (WGS) entry which is preliminary data.</text>
</comment>
<feature type="active site" description="Tele-phosphohistidine intermediate" evidence="5">
    <location>
        <position position="76"/>
    </location>
</feature>
<keyword evidence="2" id="KW-0762">Sugar transport</keyword>
<dbReference type="OrthoDB" id="350602at2"/>
<dbReference type="CDD" id="cd00215">
    <property type="entry name" value="PTS_IIA_lac"/>
    <property type="match status" value="1"/>
</dbReference>
<dbReference type="PATRIC" id="fig|1430899.3.peg.2739"/>
<protein>
    <submittedName>
        <fullName evidence="8">Oligo-beta-mannoside-specific phosphotransferase enzyme IIA component</fullName>
    </submittedName>
</protein>
<dbReference type="PANTHER" id="PTHR34382">
    <property type="entry name" value="PTS SYSTEM N,N'-DIACETYLCHITOBIOSE-SPECIFIC EIIA COMPONENT"/>
    <property type="match status" value="1"/>
</dbReference>
<evidence type="ECO:0000256" key="1">
    <source>
        <dbReference type="ARBA" id="ARBA00022448"/>
    </source>
</evidence>
<keyword evidence="6" id="KW-0460">Magnesium</keyword>
<dbReference type="Gene3D" id="1.20.58.80">
    <property type="entry name" value="Phosphotransferase system, lactose/cellobiose-type IIA subunit"/>
    <property type="match status" value="1"/>
</dbReference>
<dbReference type="Proteomes" id="UP000052258">
    <property type="component" value="Unassembled WGS sequence"/>
</dbReference>
<evidence type="ECO:0000313" key="9">
    <source>
        <dbReference type="Proteomes" id="UP000052258"/>
    </source>
</evidence>
<accession>A0A0J8G5C9</accession>
<evidence type="ECO:0000313" key="8">
    <source>
        <dbReference type="EMBL" id="KMT57775.1"/>
    </source>
</evidence>
<evidence type="ECO:0000256" key="4">
    <source>
        <dbReference type="ARBA" id="ARBA00022683"/>
    </source>
</evidence>
<evidence type="ECO:0000256" key="3">
    <source>
        <dbReference type="ARBA" id="ARBA00022679"/>
    </source>
</evidence>
<proteinExistence type="predicted"/>
<name>A0A0J8G5C9_9LIST</name>
<dbReference type="InterPro" id="IPR036542">
    <property type="entry name" value="PTS_IIA_lac/cel_sf"/>
</dbReference>
<dbReference type="GO" id="GO:0016740">
    <property type="term" value="F:transferase activity"/>
    <property type="evidence" value="ECO:0007669"/>
    <property type="project" value="UniProtKB-KW"/>
</dbReference>
<keyword evidence="9" id="KW-1185">Reference proteome</keyword>
<evidence type="ECO:0000256" key="7">
    <source>
        <dbReference type="PROSITE-ProRule" id="PRU00418"/>
    </source>
</evidence>
<dbReference type="RefSeq" id="WP_007474940.1">
    <property type="nucleotide sequence ID" value="NZ_KQ130624.1"/>
</dbReference>
<organism evidence="8 9">
    <name type="scientific">Listeria fleischmannii 1991</name>
    <dbReference type="NCBI Taxonomy" id="1430899"/>
    <lineage>
        <taxon>Bacteria</taxon>
        <taxon>Bacillati</taxon>
        <taxon>Bacillota</taxon>
        <taxon>Bacilli</taxon>
        <taxon>Bacillales</taxon>
        <taxon>Listeriaceae</taxon>
        <taxon>Listeria</taxon>
    </lineage>
</organism>
<dbReference type="PANTHER" id="PTHR34382:SF7">
    <property type="entry name" value="PTS SYSTEM N,N'-DIACETYLCHITOBIOSE-SPECIFIC EIIA COMPONENT"/>
    <property type="match status" value="1"/>
</dbReference>
<feature type="binding site" evidence="6">
    <location>
        <position position="79"/>
    </location>
    <ligand>
        <name>Mg(2+)</name>
        <dbReference type="ChEBI" id="CHEBI:18420"/>
        <note>ligand shared between all trimeric partners</note>
    </ligand>
</feature>
<dbReference type="PROSITE" id="PS51095">
    <property type="entry name" value="PTS_EIIA_TYPE_3"/>
    <property type="match status" value="1"/>
</dbReference>
<feature type="modified residue" description="Phosphohistidine; by HPr" evidence="7">
    <location>
        <position position="76"/>
    </location>
</feature>
<evidence type="ECO:0000256" key="5">
    <source>
        <dbReference type="PIRSR" id="PIRSR000699-1"/>
    </source>
</evidence>
<dbReference type="EMBL" id="AZHO01000040">
    <property type="protein sequence ID" value="KMT57775.1"/>
    <property type="molecule type" value="Genomic_DNA"/>
</dbReference>
<comment type="cofactor">
    <cofactor evidence="6">
        <name>Mg(2+)</name>
        <dbReference type="ChEBI" id="CHEBI:18420"/>
    </cofactor>
    <text evidence="6">Binds 1 Mg(2+) ion per trimer.</text>
</comment>
<keyword evidence="1" id="KW-0813">Transport</keyword>
<dbReference type="InterPro" id="IPR003188">
    <property type="entry name" value="PTS_IIA_lac/cel"/>
</dbReference>
<evidence type="ECO:0000256" key="6">
    <source>
        <dbReference type="PIRSR" id="PIRSR000699-2"/>
    </source>
</evidence>
<sequence>MDGIELASFEIISSVGAARSSIMEAMQFARQGQFKRAYEKIDEANAYLSDGHKKHVELIQKESSGDQITVTILFMHAEDQFMTTYSLRDVTYEMIAIWEELKSEERPRVK</sequence>
<gene>
    <name evidence="8" type="ORF">X560_2688</name>
</gene>
<keyword evidence="4" id="KW-0598">Phosphotransferase system</keyword>
<keyword evidence="3 8" id="KW-0808">Transferase</keyword>
<dbReference type="SUPFAM" id="SSF46973">
    <property type="entry name" value="Enzyme IIa from lactose specific PTS, IIa-lac"/>
    <property type="match status" value="1"/>
</dbReference>
<dbReference type="PIRSF" id="PIRSF000699">
    <property type="entry name" value="PTS_IILac_III"/>
    <property type="match status" value="1"/>
</dbReference>